<feature type="transmembrane region" description="Helical" evidence="1">
    <location>
        <begin position="44"/>
        <end position="68"/>
    </location>
</feature>
<evidence type="ECO:0000313" key="3">
    <source>
        <dbReference type="Proteomes" id="UP000199138"/>
    </source>
</evidence>
<protein>
    <submittedName>
        <fullName evidence="2">Uncharacterized protein</fullName>
    </submittedName>
</protein>
<evidence type="ECO:0000313" key="2">
    <source>
        <dbReference type="EMBL" id="SFU70147.1"/>
    </source>
</evidence>
<proteinExistence type="predicted"/>
<keyword evidence="1" id="KW-1133">Transmembrane helix</keyword>
<dbReference type="RefSeq" id="WP_093026083.1">
    <property type="nucleotide sequence ID" value="NZ_FPBK01000014.1"/>
</dbReference>
<name>A0A1I7IB50_9FLAO</name>
<keyword evidence="1" id="KW-0472">Membrane</keyword>
<organism evidence="2 3">
    <name type="scientific">Pustulibacterium marinum</name>
    <dbReference type="NCBI Taxonomy" id="1224947"/>
    <lineage>
        <taxon>Bacteria</taxon>
        <taxon>Pseudomonadati</taxon>
        <taxon>Bacteroidota</taxon>
        <taxon>Flavobacteriia</taxon>
        <taxon>Flavobacteriales</taxon>
        <taxon>Flavobacteriaceae</taxon>
        <taxon>Pustulibacterium</taxon>
    </lineage>
</organism>
<dbReference type="EMBL" id="FPBK01000014">
    <property type="protein sequence ID" value="SFU70147.1"/>
    <property type="molecule type" value="Genomic_DNA"/>
</dbReference>
<evidence type="ECO:0000256" key="1">
    <source>
        <dbReference type="SAM" id="Phobius"/>
    </source>
</evidence>
<keyword evidence="1" id="KW-0812">Transmembrane</keyword>
<dbReference type="OrthoDB" id="8082231at2"/>
<dbReference type="Proteomes" id="UP000199138">
    <property type="component" value="Unassembled WGS sequence"/>
</dbReference>
<gene>
    <name evidence="2" type="ORF">SAMN05216480_11455</name>
</gene>
<accession>A0A1I7IB50</accession>
<feature type="transmembrane region" description="Helical" evidence="1">
    <location>
        <begin position="74"/>
        <end position="97"/>
    </location>
</feature>
<sequence length="135" mass="15833">MFDLILKVQKLPLKIMGLGIRRKVFHIQESDAFVTIVNSSRNTFFYLFFFGLLSVFVFSGFLMLYQGINMTTGLLVVGFVIHPIFGIIGIRKFLWLLRGKEILRIKNEKLTIEKTGTFWTKTKEYQLKYIKNVRT</sequence>
<reference evidence="2 3" key="1">
    <citation type="submission" date="2016-10" db="EMBL/GenBank/DDBJ databases">
        <authorList>
            <person name="de Groot N.N."/>
        </authorList>
    </citation>
    <scope>NUCLEOTIDE SEQUENCE [LARGE SCALE GENOMIC DNA]</scope>
    <source>
        <strain evidence="2 3">CGMCC 1.12333</strain>
    </source>
</reference>
<keyword evidence="3" id="KW-1185">Reference proteome</keyword>
<dbReference type="AlphaFoldDB" id="A0A1I7IB50"/>